<gene>
    <name evidence="4" type="ORF">AMET1_0347</name>
</gene>
<dbReference type="SUPFAM" id="SSF64182">
    <property type="entry name" value="DHH phosphoesterases"/>
    <property type="match status" value="1"/>
</dbReference>
<dbReference type="OrthoDB" id="36101at2157"/>
<keyword evidence="4" id="KW-0378">Hydrolase</keyword>
<feature type="domain" description="DDH" evidence="1">
    <location>
        <begin position="25"/>
        <end position="156"/>
    </location>
</feature>
<dbReference type="InterPro" id="IPR038763">
    <property type="entry name" value="DHH_sf"/>
</dbReference>
<dbReference type="InterPro" id="IPR003156">
    <property type="entry name" value="DHHA1_dom"/>
</dbReference>
<dbReference type="EMBL" id="MRZU01000003">
    <property type="protein sequence ID" value="OUJ18699.1"/>
    <property type="molecule type" value="Genomic_DNA"/>
</dbReference>
<evidence type="ECO:0000259" key="2">
    <source>
        <dbReference type="Pfam" id="PF02272"/>
    </source>
</evidence>
<dbReference type="Pfam" id="PF02272">
    <property type="entry name" value="DHHA1"/>
    <property type="match status" value="1"/>
</dbReference>
<dbReference type="InterPro" id="IPR051673">
    <property type="entry name" value="SSDNA_exonuclease_RecJ"/>
</dbReference>
<proteinExistence type="predicted"/>
<feature type="domain" description="DHH-CID" evidence="3">
    <location>
        <begin position="193"/>
        <end position="276"/>
    </location>
</feature>
<keyword evidence="5" id="KW-1185">Reference proteome</keyword>
<dbReference type="Gene3D" id="3.90.1640.30">
    <property type="match status" value="1"/>
</dbReference>
<evidence type="ECO:0000313" key="5">
    <source>
        <dbReference type="Proteomes" id="UP000195137"/>
    </source>
</evidence>
<feature type="domain" description="DHHA1" evidence="2">
    <location>
        <begin position="361"/>
        <end position="460"/>
    </location>
</feature>
<evidence type="ECO:0000313" key="4">
    <source>
        <dbReference type="EMBL" id="OUJ18699.1"/>
    </source>
</evidence>
<dbReference type="PANTHER" id="PTHR30255:SF3">
    <property type="entry name" value="SINGLE-STRANDED-DNA-SPECIFIC EXONUCLEASE RECJ"/>
    <property type="match status" value="1"/>
</dbReference>
<dbReference type="Pfam" id="PF01368">
    <property type="entry name" value="DHH"/>
    <property type="match status" value="1"/>
</dbReference>
<dbReference type="GO" id="GO:0003676">
    <property type="term" value="F:nucleic acid binding"/>
    <property type="evidence" value="ECO:0007669"/>
    <property type="project" value="InterPro"/>
</dbReference>
<reference evidence="4 5" key="1">
    <citation type="submission" date="2016-12" db="EMBL/GenBank/DDBJ databases">
        <title>Discovery of methanogenic haloarchaea.</title>
        <authorList>
            <person name="Sorokin D.Y."/>
            <person name="Makarova K.S."/>
            <person name="Abbas B."/>
            <person name="Ferrer M."/>
            <person name="Golyshin P.N."/>
        </authorList>
    </citation>
    <scope>NUCLEOTIDE SEQUENCE [LARGE SCALE GENOMIC DNA]</scope>
    <source>
        <strain evidence="4">AMET1</strain>
    </source>
</reference>
<organism evidence="4 5">
    <name type="scientific">Methanonatronarchaeum thermophilum</name>
    <dbReference type="NCBI Taxonomy" id="1927129"/>
    <lineage>
        <taxon>Archaea</taxon>
        <taxon>Methanobacteriati</taxon>
        <taxon>Methanobacteriota</taxon>
        <taxon>Methanonatronarchaeia</taxon>
        <taxon>Methanonatronarchaeales</taxon>
        <taxon>Methanonatronarchaeaceae</taxon>
        <taxon>Methanonatronarchaeum</taxon>
    </lineage>
</organism>
<dbReference type="InterPro" id="IPR048515">
    <property type="entry name" value="DHH_CID"/>
</dbReference>
<dbReference type="Pfam" id="PF21763">
    <property type="entry name" value="DHH_CID"/>
    <property type="match status" value="1"/>
</dbReference>
<dbReference type="Gene3D" id="3.10.310.30">
    <property type="match status" value="1"/>
</dbReference>
<dbReference type="InterPro" id="IPR001667">
    <property type="entry name" value="DDH_dom"/>
</dbReference>
<keyword evidence="4" id="KW-0269">Exonuclease</keyword>
<evidence type="ECO:0000259" key="1">
    <source>
        <dbReference type="Pfam" id="PF01368"/>
    </source>
</evidence>
<sequence length="465" mass="51929">MSTEQKNLLKQAEKCIEPIKKAEKALIISHIDADGLTSAAIASKALSREGIKHKIDFVKSLEPKKIKEIKKHQIDLILFTDLGSSLTPQLKKIEPDIVICDHHQPQHEPNEKIWELNPHHHGINGSTEISGASTTHTLATTLNPENQETADLAIVGSVGDIQDSSGKLIGINREILKKAQENNIIKTKKDIRLFGKQTRPIHKLLEYSSDPYIPGITGKEENCIKLIKNQNIPLKKEGKWRRWIDLNEKEKKAIVSSLINKALEKGISEKMINRLIGEVYILQKEKPGTELRDASEYSTLLNATARYNHSKTGLQLCLGKRNQVYKEAKNLLKNHRKNLVDGIKYIEQKNTQKLENIQYIDCENKIKDTIVGIVAGMALGSNKINRNLPIIALADKNEDKKISARTTQKMIYKGVNLGEAIAQAAETVNGNGGGHNIAAGATIPKTKQKQFLKKLDNLITNQIKN</sequence>
<dbReference type="PANTHER" id="PTHR30255">
    <property type="entry name" value="SINGLE-STRANDED-DNA-SPECIFIC EXONUCLEASE RECJ"/>
    <property type="match status" value="1"/>
</dbReference>
<comment type="caution">
    <text evidence="4">The sequence shown here is derived from an EMBL/GenBank/DDBJ whole genome shotgun (WGS) entry which is preliminary data.</text>
</comment>
<evidence type="ECO:0000259" key="3">
    <source>
        <dbReference type="Pfam" id="PF21763"/>
    </source>
</evidence>
<dbReference type="Proteomes" id="UP000195137">
    <property type="component" value="Unassembled WGS sequence"/>
</dbReference>
<accession>A0A1Y3GBA3</accession>
<name>A0A1Y3GBA3_9EURY</name>
<dbReference type="GO" id="GO:0004527">
    <property type="term" value="F:exonuclease activity"/>
    <property type="evidence" value="ECO:0007669"/>
    <property type="project" value="UniProtKB-KW"/>
</dbReference>
<dbReference type="RefSeq" id="WP_086636767.1">
    <property type="nucleotide sequence ID" value="NZ_MRZU01000003.1"/>
</dbReference>
<dbReference type="AlphaFoldDB" id="A0A1Y3GBA3"/>
<keyword evidence="4" id="KW-0540">Nuclease</keyword>
<protein>
    <submittedName>
        <fullName evidence="4">Single-stranded DNA-specific exonuclease RecJ</fullName>
    </submittedName>
</protein>